<evidence type="ECO:0000313" key="4">
    <source>
        <dbReference type="EMBL" id="GMR50903.1"/>
    </source>
</evidence>
<dbReference type="PANTHER" id="PTHR22991">
    <property type="entry name" value="PROTEIN CBG13490"/>
    <property type="match status" value="1"/>
</dbReference>
<feature type="non-terminal residue" evidence="4">
    <location>
        <position position="1"/>
    </location>
</feature>
<dbReference type="EMBL" id="BTRK01000005">
    <property type="protein sequence ID" value="GMR50903.1"/>
    <property type="molecule type" value="Genomic_DNA"/>
</dbReference>
<keyword evidence="5" id="KW-1185">Reference proteome</keyword>
<organism evidence="4 5">
    <name type="scientific">Pristionchus mayeri</name>
    <dbReference type="NCBI Taxonomy" id="1317129"/>
    <lineage>
        <taxon>Eukaryota</taxon>
        <taxon>Metazoa</taxon>
        <taxon>Ecdysozoa</taxon>
        <taxon>Nematoda</taxon>
        <taxon>Chromadorea</taxon>
        <taxon>Rhabditida</taxon>
        <taxon>Rhabditina</taxon>
        <taxon>Diplogasteromorpha</taxon>
        <taxon>Diplogasteroidea</taxon>
        <taxon>Neodiplogasteridae</taxon>
        <taxon>Pristionchus</taxon>
    </lineage>
</organism>
<dbReference type="Proteomes" id="UP001328107">
    <property type="component" value="Unassembled WGS sequence"/>
</dbReference>
<gene>
    <name evidence="4" type="ORF">PMAYCL1PPCAC_21098</name>
</gene>
<dbReference type="Pfam" id="PF00431">
    <property type="entry name" value="CUB"/>
    <property type="match status" value="1"/>
</dbReference>
<proteinExistence type="predicted"/>
<dbReference type="PANTHER" id="PTHR22991:SF40">
    <property type="entry name" value="PROTEIN CBG13490"/>
    <property type="match status" value="1"/>
</dbReference>
<dbReference type="SUPFAM" id="SSF49854">
    <property type="entry name" value="Spermadhesin, CUB domain"/>
    <property type="match status" value="1"/>
</dbReference>
<dbReference type="Gene3D" id="2.60.120.290">
    <property type="entry name" value="Spermadhesin, CUB domain"/>
    <property type="match status" value="1"/>
</dbReference>
<evidence type="ECO:0000256" key="1">
    <source>
        <dbReference type="ARBA" id="ARBA00023157"/>
    </source>
</evidence>
<accession>A0AAN5CU83</accession>
<sequence length="123" mass="13342">RCQGKLLAYTATNNECPSEPPKEGDLIVNPGFPPSIPCDYALVVSSGQLVELNIEFLEANECCDYLEIFEGPIASMNHLMEIRTGTDTGIITTKTSNVMTVTWVPGGAVDVRGFKMTFKGIDP</sequence>
<keyword evidence="1" id="KW-1015">Disulfide bond</keyword>
<name>A0AAN5CU83_9BILA</name>
<dbReference type="InterPro" id="IPR050976">
    <property type="entry name" value="Snaclec"/>
</dbReference>
<comment type="caution">
    <text evidence="2">Lacks conserved residue(s) required for the propagation of feature annotation.</text>
</comment>
<comment type="caution">
    <text evidence="4">The sequence shown here is derived from an EMBL/GenBank/DDBJ whole genome shotgun (WGS) entry which is preliminary data.</text>
</comment>
<evidence type="ECO:0000256" key="2">
    <source>
        <dbReference type="PROSITE-ProRule" id="PRU00059"/>
    </source>
</evidence>
<feature type="domain" description="CUB" evidence="3">
    <location>
        <begin position="2"/>
        <end position="121"/>
    </location>
</feature>
<evidence type="ECO:0000259" key="3">
    <source>
        <dbReference type="PROSITE" id="PS01180"/>
    </source>
</evidence>
<reference evidence="5" key="1">
    <citation type="submission" date="2022-10" db="EMBL/GenBank/DDBJ databases">
        <title>Genome assembly of Pristionchus species.</title>
        <authorList>
            <person name="Yoshida K."/>
            <person name="Sommer R.J."/>
        </authorList>
    </citation>
    <scope>NUCLEOTIDE SEQUENCE [LARGE SCALE GENOMIC DNA]</scope>
    <source>
        <strain evidence="5">RS5460</strain>
    </source>
</reference>
<dbReference type="SMART" id="SM00042">
    <property type="entry name" value="CUB"/>
    <property type="match status" value="1"/>
</dbReference>
<evidence type="ECO:0000313" key="5">
    <source>
        <dbReference type="Proteomes" id="UP001328107"/>
    </source>
</evidence>
<dbReference type="InterPro" id="IPR000859">
    <property type="entry name" value="CUB_dom"/>
</dbReference>
<protein>
    <recommendedName>
        <fullName evidence="3">CUB domain-containing protein</fullName>
    </recommendedName>
</protein>
<dbReference type="PROSITE" id="PS01180">
    <property type="entry name" value="CUB"/>
    <property type="match status" value="1"/>
</dbReference>
<dbReference type="InterPro" id="IPR035914">
    <property type="entry name" value="Sperma_CUB_dom_sf"/>
</dbReference>
<dbReference type="AlphaFoldDB" id="A0AAN5CU83"/>